<comment type="caution">
    <text evidence="5">The sequence shown here is derived from an EMBL/GenBank/DDBJ whole genome shotgun (WGS) entry which is preliminary data.</text>
</comment>
<dbReference type="PROSITE" id="PS50532">
    <property type="entry name" value="HTH_IS408"/>
    <property type="match status" value="1"/>
</dbReference>
<dbReference type="Proteomes" id="UP000315901">
    <property type="component" value="Unassembled WGS sequence"/>
</dbReference>
<dbReference type="InterPro" id="IPR036397">
    <property type="entry name" value="RNaseH_sf"/>
</dbReference>
<dbReference type="GO" id="GO:0003676">
    <property type="term" value="F:nucleic acid binding"/>
    <property type="evidence" value="ECO:0007669"/>
    <property type="project" value="InterPro"/>
</dbReference>
<sequence length="506" mass="58126">MQTYLQILRLKFEAQLSDRQIAQALNIGRATISALVARFNNLGLSWPLSADYSLDALDKQLFPGRDYKSQRVLPSWGQVHLELRQKGVTKLLLWQEYQAEHGARALGYTQFCEHYRRWCAIQKRSMRQHHEAGDKLFIDFCGPTVPIVNPKTGEIRWAAIFVATLGASNYTYIEACKGQDMESWLMANSRCLMFLGGVPALLIPDNLKAAVDKADRYEPIINDNYKALARHYGCALMPTRPRKPQDKGKVESAVLIVERWVLARLRHHIFYSLAALNQAIRELNIELNQRPMKQYNGASREQLFTLLDKPALQPLPPYAYEYTDYRIAKVAKDYHVQYDNHWYSVPHRLVGERVEISATQTMIKVYHQTKCVSQHPRSHNSYRHSTDVAHMPENHAAFQEWSPERIRRWATAIGPNTLATVLAVERSKTHIVQAQRSCLALLSEQKRYGSERLESACTLALSRHQPYIPVIKKLLRSGEDLRFGHDDSNANDPGLHANIRGSHYYQ</sequence>
<name>A0A501W571_9GAMM</name>
<dbReference type="EMBL" id="VFRR01000094">
    <property type="protein sequence ID" value="TPE43805.1"/>
    <property type="molecule type" value="Genomic_DNA"/>
</dbReference>
<protein>
    <submittedName>
        <fullName evidence="5">IS21 family transposase</fullName>
    </submittedName>
</protein>
<dbReference type="OrthoDB" id="2065409at2"/>
<dbReference type="PANTHER" id="PTHR35004">
    <property type="entry name" value="TRANSPOSASE RV3428C-RELATED"/>
    <property type="match status" value="1"/>
</dbReference>
<dbReference type="InterPro" id="IPR001584">
    <property type="entry name" value="Integrase_cat-core"/>
</dbReference>
<evidence type="ECO:0000259" key="3">
    <source>
        <dbReference type="PROSITE" id="PS50532"/>
    </source>
</evidence>
<evidence type="ECO:0000259" key="4">
    <source>
        <dbReference type="PROSITE" id="PS50994"/>
    </source>
</evidence>
<dbReference type="GO" id="GO:0015074">
    <property type="term" value="P:DNA integration"/>
    <property type="evidence" value="ECO:0007669"/>
    <property type="project" value="InterPro"/>
</dbReference>
<dbReference type="AlphaFoldDB" id="A0A501W571"/>
<feature type="region of interest" description="Disordered" evidence="2">
    <location>
        <begin position="485"/>
        <end position="506"/>
    </location>
</feature>
<evidence type="ECO:0000313" key="5">
    <source>
        <dbReference type="EMBL" id="TPE43805.1"/>
    </source>
</evidence>
<dbReference type="NCBIfam" id="NF033546">
    <property type="entry name" value="transpos_IS21"/>
    <property type="match status" value="1"/>
</dbReference>
<feature type="domain" description="Integrase catalytic" evidence="4">
    <location>
        <begin position="127"/>
        <end position="308"/>
    </location>
</feature>
<accession>A0A501W571</accession>
<dbReference type="PROSITE" id="PS50994">
    <property type="entry name" value="INTEGRASE"/>
    <property type="match status" value="1"/>
</dbReference>
<keyword evidence="6" id="KW-1185">Reference proteome</keyword>
<gene>
    <name evidence="5" type="ORF">FJM67_17155</name>
</gene>
<evidence type="ECO:0000256" key="1">
    <source>
        <dbReference type="ARBA" id="ARBA00009277"/>
    </source>
</evidence>
<dbReference type="InterPro" id="IPR012337">
    <property type="entry name" value="RNaseH-like_sf"/>
</dbReference>
<dbReference type="SUPFAM" id="SSF53098">
    <property type="entry name" value="Ribonuclease H-like"/>
    <property type="match status" value="1"/>
</dbReference>
<dbReference type="InterPro" id="IPR017895">
    <property type="entry name" value="HTH_IS408/IS1162_type"/>
</dbReference>
<dbReference type="Gene3D" id="3.30.420.10">
    <property type="entry name" value="Ribonuclease H-like superfamily/Ribonuclease H"/>
    <property type="match status" value="1"/>
</dbReference>
<reference evidence="5 6" key="1">
    <citation type="submission" date="2019-06" db="EMBL/GenBank/DDBJ databases">
        <title>A novel bacterium of genus Marinomonas, isolated from coastal sand.</title>
        <authorList>
            <person name="Huang H."/>
            <person name="Mo K."/>
            <person name="Hu Y."/>
        </authorList>
    </citation>
    <scope>NUCLEOTIDE SEQUENCE [LARGE SCALE GENOMIC DNA]</scope>
    <source>
        <strain evidence="5 6">HB171799</strain>
    </source>
</reference>
<evidence type="ECO:0000256" key="2">
    <source>
        <dbReference type="SAM" id="MobiDB-lite"/>
    </source>
</evidence>
<feature type="domain" description="HTH IS408-type" evidence="3">
    <location>
        <begin position="4"/>
        <end position="83"/>
    </location>
</feature>
<evidence type="ECO:0000313" key="6">
    <source>
        <dbReference type="Proteomes" id="UP000315901"/>
    </source>
</evidence>
<comment type="similarity">
    <text evidence="1">Belongs to the transposase IS21/IS408/IS1162 family.</text>
</comment>
<dbReference type="InterPro" id="IPR054353">
    <property type="entry name" value="IstA-like_C"/>
</dbReference>
<organism evidence="5 6">
    <name type="scientific">Maribrevibacterium harenarium</name>
    <dbReference type="NCBI Taxonomy" id="2589817"/>
    <lineage>
        <taxon>Bacteria</taxon>
        <taxon>Pseudomonadati</taxon>
        <taxon>Pseudomonadota</taxon>
        <taxon>Gammaproteobacteria</taxon>
        <taxon>Oceanospirillales</taxon>
        <taxon>Oceanospirillaceae</taxon>
        <taxon>Maribrevibacterium</taxon>
    </lineage>
</organism>
<proteinExistence type="inferred from homology"/>
<dbReference type="Pfam" id="PF22483">
    <property type="entry name" value="Mu-transpos_C_2"/>
    <property type="match status" value="1"/>
</dbReference>
<dbReference type="PANTHER" id="PTHR35004:SF8">
    <property type="entry name" value="TRANSPOSASE RV3428C-RELATED"/>
    <property type="match status" value="1"/>
</dbReference>